<keyword evidence="2" id="KW-1185">Reference proteome</keyword>
<comment type="caution">
    <text evidence="1">The sequence shown here is derived from an EMBL/GenBank/DDBJ whole genome shotgun (WGS) entry which is preliminary data.</text>
</comment>
<dbReference type="InterPro" id="IPR036397">
    <property type="entry name" value="RNaseH_sf"/>
</dbReference>
<dbReference type="AlphaFoldDB" id="A0A225V988"/>
<evidence type="ECO:0000313" key="1">
    <source>
        <dbReference type="EMBL" id="OWZ01654.1"/>
    </source>
</evidence>
<organism evidence="1 2">
    <name type="scientific">Phytophthora megakarya</name>
    <dbReference type="NCBI Taxonomy" id="4795"/>
    <lineage>
        <taxon>Eukaryota</taxon>
        <taxon>Sar</taxon>
        <taxon>Stramenopiles</taxon>
        <taxon>Oomycota</taxon>
        <taxon>Peronosporomycetes</taxon>
        <taxon>Peronosporales</taxon>
        <taxon>Peronosporaceae</taxon>
        <taxon>Phytophthora</taxon>
    </lineage>
</organism>
<dbReference type="GO" id="GO:0003676">
    <property type="term" value="F:nucleic acid binding"/>
    <property type="evidence" value="ECO:0007669"/>
    <property type="project" value="InterPro"/>
</dbReference>
<proteinExistence type="predicted"/>
<dbReference type="Gene3D" id="3.30.420.10">
    <property type="entry name" value="Ribonuclease H-like superfamily/Ribonuclease H"/>
    <property type="match status" value="1"/>
</dbReference>
<feature type="non-terminal residue" evidence="1">
    <location>
        <position position="225"/>
    </location>
</feature>
<dbReference type="EMBL" id="NBNE01006690">
    <property type="protein sequence ID" value="OWZ01654.1"/>
    <property type="molecule type" value="Genomic_DNA"/>
</dbReference>
<dbReference type="OrthoDB" id="168086at2759"/>
<dbReference type="Proteomes" id="UP000198211">
    <property type="component" value="Unassembled WGS sequence"/>
</dbReference>
<dbReference type="PANTHER" id="PTHR33939">
    <property type="entry name" value="PROTEIN CBG22215"/>
    <property type="match status" value="1"/>
</dbReference>
<accession>A0A225V988</accession>
<name>A0A225V988_9STRA</name>
<gene>
    <name evidence="1" type="ORF">PHMEG_00026915</name>
</gene>
<evidence type="ECO:0008006" key="3">
    <source>
        <dbReference type="Google" id="ProtNLM"/>
    </source>
</evidence>
<sequence length="225" mass="26371">MSRLLRRLVYRYIKGENRHYLADSVQNAAFRATYLQRKIANRDKNNNPIRPEVYLDESYHVCGTTWLGGNRKRHAASGKGARNFSSSMAHVTFTWMGQHTTNATFCQLQQRALNHDESLFKSPLLQFMRANKSPPFYMVTAIATMYKHLVYFTPPYHPKLHPIELIWGNMKGWISRHPAKTIDDLEETVAGSKEHIKSEDWKKAHRHIQKEENQFLRVLEEDDDE</sequence>
<dbReference type="PANTHER" id="PTHR33939:SF1">
    <property type="entry name" value="DUF4371 DOMAIN-CONTAINING PROTEIN"/>
    <property type="match status" value="1"/>
</dbReference>
<protein>
    <recommendedName>
        <fullName evidence="3">Tc1-like transposase DDE domain-containing protein</fullName>
    </recommendedName>
</protein>
<evidence type="ECO:0000313" key="2">
    <source>
        <dbReference type="Proteomes" id="UP000198211"/>
    </source>
</evidence>
<reference evidence="2" key="1">
    <citation type="submission" date="2017-03" db="EMBL/GenBank/DDBJ databases">
        <title>Phytopthora megakarya and P. palmivora, two closely related causual agents of cacao black pod achieved similar genome size and gene model numbers by different mechanisms.</title>
        <authorList>
            <person name="Ali S."/>
            <person name="Shao J."/>
            <person name="Larry D.J."/>
            <person name="Kronmiller B."/>
            <person name="Shen D."/>
            <person name="Strem M.D."/>
            <person name="Melnick R.L."/>
            <person name="Guiltinan M.J."/>
            <person name="Tyler B.M."/>
            <person name="Meinhardt L.W."/>
            <person name="Bailey B.A."/>
        </authorList>
    </citation>
    <scope>NUCLEOTIDE SEQUENCE [LARGE SCALE GENOMIC DNA]</scope>
    <source>
        <strain evidence="2">zdho120</strain>
    </source>
</reference>